<dbReference type="Proteomes" id="UP001165368">
    <property type="component" value="Unassembled WGS sequence"/>
</dbReference>
<protein>
    <submittedName>
        <fullName evidence="1">Uncharacterized protein</fullName>
    </submittedName>
</protein>
<evidence type="ECO:0000313" key="1">
    <source>
        <dbReference type="EMBL" id="MCG2620868.1"/>
    </source>
</evidence>
<comment type="caution">
    <text evidence="1">The sequence shown here is derived from an EMBL/GenBank/DDBJ whole genome shotgun (WGS) entry which is preliminary data.</text>
</comment>
<reference evidence="1" key="1">
    <citation type="submission" date="2022-01" db="EMBL/GenBank/DDBJ databases">
        <authorList>
            <person name="Jo J.-H."/>
            <person name="Im W.-T."/>
        </authorList>
    </citation>
    <scope>NUCLEOTIDE SEQUENCE</scope>
    <source>
        <strain evidence="1">I2-34</strain>
    </source>
</reference>
<name>A0ABS9L2R3_9MICC</name>
<dbReference type="EMBL" id="JAKLTQ010000001">
    <property type="protein sequence ID" value="MCG2620868.1"/>
    <property type="molecule type" value="Genomic_DNA"/>
</dbReference>
<organism evidence="1 2">
    <name type="scientific">Arthrobacter hankyongi</name>
    <dbReference type="NCBI Taxonomy" id="2904801"/>
    <lineage>
        <taxon>Bacteria</taxon>
        <taxon>Bacillati</taxon>
        <taxon>Actinomycetota</taxon>
        <taxon>Actinomycetes</taxon>
        <taxon>Micrococcales</taxon>
        <taxon>Micrococcaceae</taxon>
        <taxon>Arthrobacter</taxon>
    </lineage>
</organism>
<accession>A0ABS9L2R3</accession>
<dbReference type="RefSeq" id="WP_237817950.1">
    <property type="nucleotide sequence ID" value="NZ_JAKLTQ010000001.1"/>
</dbReference>
<gene>
    <name evidence="1" type="ORF">LVY72_02945</name>
</gene>
<evidence type="ECO:0000313" key="2">
    <source>
        <dbReference type="Proteomes" id="UP001165368"/>
    </source>
</evidence>
<proteinExistence type="predicted"/>
<keyword evidence="2" id="KW-1185">Reference proteome</keyword>
<sequence>MDNTLNGPGDHPFLSPEEETEIEARAVLGHAEIAMDQLLEHFERMVDLQNVRPQDVSPEAIEALDEQLQAHLDWMKPYGIIPDDKAPGGS</sequence>